<dbReference type="PRINTS" id="PR00084">
    <property type="entry name" value="MTLDHDRGNASE"/>
</dbReference>
<dbReference type="PANTHER" id="PTHR43362:SF1">
    <property type="entry name" value="MANNITOL DEHYDROGENASE 2-RELATED"/>
    <property type="match status" value="1"/>
</dbReference>
<evidence type="ECO:0000256" key="5">
    <source>
        <dbReference type="ARBA" id="ARBA00023027"/>
    </source>
</evidence>
<dbReference type="InterPro" id="IPR013118">
    <property type="entry name" value="Mannitol_DH_C"/>
</dbReference>
<protein>
    <recommendedName>
        <fullName evidence="3">Mannitol-1-phosphate 5-dehydrogenase</fullName>
        <ecNumber evidence="2">1.1.1.17</ecNumber>
    </recommendedName>
</protein>
<dbReference type="InterPro" id="IPR008927">
    <property type="entry name" value="6-PGluconate_DH-like_C_sf"/>
</dbReference>
<evidence type="ECO:0000313" key="9">
    <source>
        <dbReference type="EMBL" id="WZW97386.1"/>
    </source>
</evidence>
<dbReference type="InterPro" id="IPR013328">
    <property type="entry name" value="6PGD_dom2"/>
</dbReference>
<dbReference type="InterPro" id="IPR000669">
    <property type="entry name" value="Mannitol_DH"/>
</dbReference>
<feature type="domain" description="Mannitol dehydrogenase C-terminal" evidence="8">
    <location>
        <begin position="274"/>
        <end position="401"/>
    </location>
</feature>
<keyword evidence="4" id="KW-0560">Oxidoreductase</keyword>
<dbReference type="InterPro" id="IPR023027">
    <property type="entry name" value="Mannitol_DH_CS"/>
</dbReference>
<evidence type="ECO:0000256" key="6">
    <source>
        <dbReference type="ARBA" id="ARBA00048615"/>
    </source>
</evidence>
<dbReference type="InterPro" id="IPR036291">
    <property type="entry name" value="NAD(P)-bd_dom_sf"/>
</dbReference>
<sequence length="456" mass="48650">MSRRLSRSQDGRPAAPVRIVHLGLGNFFRAHTAMYTEQAPDADAWGIAAFTGRSYAMAETMEAQDGLYTLVVQNPEGNDYQVISSVVATHPGPDVEQLLTYFRDPQVAIITSTVTEAGYVRTSGGGLDVDHDGVKADVEALKGGDLASVTTVPGKFVAGLVARREADAGGITFVPCDNVPDSGHMVETVVRDLAGLVDDSLLEWVDANVSFVTTMVDRITPGVTDEVREAVEADTGVEDPAAVATEPFTEWVLAGEFKNGRPAWDEAGATFVDDIVPHELRKLWLLNGSHSLMAYAATIVGRPTVYEAISDPTVAGWVNDWWDVAAKHLPLPAEEIADYREALLERFGNPRMKDALARIAADGSQKIPIRIVPALNAERADGGEPIGAERAVAAWVLHLRGLGAPVNDARGDEVTSLAEGTLEEAVVRVCDYLSIADAGARSSILTLAQELEAAAA</sequence>
<dbReference type="SUPFAM" id="SSF48179">
    <property type="entry name" value="6-phosphogluconate dehydrogenase C-terminal domain-like"/>
    <property type="match status" value="1"/>
</dbReference>
<dbReference type="InterPro" id="IPR050988">
    <property type="entry name" value="Mannitol_DH/Oxidoreductase"/>
</dbReference>
<evidence type="ECO:0000259" key="7">
    <source>
        <dbReference type="Pfam" id="PF01232"/>
    </source>
</evidence>
<proteinExistence type="inferred from homology"/>
<dbReference type="SUPFAM" id="SSF51735">
    <property type="entry name" value="NAD(P)-binding Rossmann-fold domains"/>
    <property type="match status" value="1"/>
</dbReference>
<dbReference type="EC" id="1.1.1.17" evidence="2"/>
<accession>A0ABZ3C3U3</accession>
<dbReference type="PROSITE" id="PS00974">
    <property type="entry name" value="MANNITOL_DHGENASE"/>
    <property type="match status" value="1"/>
</dbReference>
<dbReference type="InterPro" id="IPR013131">
    <property type="entry name" value="Mannitol_DH_N"/>
</dbReference>
<dbReference type="RefSeq" id="WP_342371814.1">
    <property type="nucleotide sequence ID" value="NZ_CP115965.1"/>
</dbReference>
<evidence type="ECO:0000256" key="1">
    <source>
        <dbReference type="ARBA" id="ARBA00006541"/>
    </source>
</evidence>
<evidence type="ECO:0000259" key="8">
    <source>
        <dbReference type="Pfam" id="PF08125"/>
    </source>
</evidence>
<dbReference type="Proteomes" id="UP001434337">
    <property type="component" value="Chromosome"/>
</dbReference>
<dbReference type="Pfam" id="PF08125">
    <property type="entry name" value="Mannitol_dh_C"/>
    <property type="match status" value="1"/>
</dbReference>
<evidence type="ECO:0000256" key="3">
    <source>
        <dbReference type="ARBA" id="ARBA00016219"/>
    </source>
</evidence>
<dbReference type="Pfam" id="PF01232">
    <property type="entry name" value="Mannitol_dh"/>
    <property type="match status" value="1"/>
</dbReference>
<name>A0ABZ3C3U3_9ACTN</name>
<reference evidence="9 10" key="1">
    <citation type="journal article" date="2023" name="Environ Microbiome">
        <title>A coral-associated actinobacterium mitigates coral bleaching under heat stress.</title>
        <authorList>
            <person name="Li J."/>
            <person name="Zou Y."/>
            <person name="Li Q."/>
            <person name="Zhang J."/>
            <person name="Bourne D.G."/>
            <person name="Lyu Y."/>
            <person name="Liu C."/>
            <person name="Zhang S."/>
        </authorList>
    </citation>
    <scope>NUCLEOTIDE SEQUENCE [LARGE SCALE GENOMIC DNA]</scope>
    <source>
        <strain evidence="9 10">SCSIO 13291</strain>
    </source>
</reference>
<keyword evidence="10" id="KW-1185">Reference proteome</keyword>
<dbReference type="Gene3D" id="3.40.50.720">
    <property type="entry name" value="NAD(P)-binding Rossmann-like Domain"/>
    <property type="match status" value="1"/>
</dbReference>
<comment type="catalytic activity">
    <reaction evidence="6">
        <text>D-mannitol 1-phosphate + NAD(+) = beta-D-fructose 6-phosphate + NADH + H(+)</text>
        <dbReference type="Rhea" id="RHEA:19661"/>
        <dbReference type="ChEBI" id="CHEBI:15378"/>
        <dbReference type="ChEBI" id="CHEBI:57540"/>
        <dbReference type="ChEBI" id="CHEBI:57634"/>
        <dbReference type="ChEBI" id="CHEBI:57945"/>
        <dbReference type="ChEBI" id="CHEBI:61381"/>
        <dbReference type="EC" id="1.1.1.17"/>
    </reaction>
</comment>
<dbReference type="Gene3D" id="1.10.1040.10">
    <property type="entry name" value="N-(1-d-carboxylethyl)-l-norvaline Dehydrogenase, domain 2"/>
    <property type="match status" value="1"/>
</dbReference>
<evidence type="ECO:0000256" key="4">
    <source>
        <dbReference type="ARBA" id="ARBA00023002"/>
    </source>
</evidence>
<evidence type="ECO:0000256" key="2">
    <source>
        <dbReference type="ARBA" id="ARBA00012939"/>
    </source>
</evidence>
<evidence type="ECO:0000313" key="10">
    <source>
        <dbReference type="Proteomes" id="UP001434337"/>
    </source>
</evidence>
<keyword evidence="5" id="KW-0520">NAD</keyword>
<dbReference type="PANTHER" id="PTHR43362">
    <property type="entry name" value="MANNITOL DEHYDROGENASE DSF1-RELATED"/>
    <property type="match status" value="1"/>
</dbReference>
<comment type="similarity">
    <text evidence="1">Belongs to the mannitol dehydrogenase family.</text>
</comment>
<organism evidence="9 10">
    <name type="scientific">Propioniciclava soli</name>
    <dbReference type="NCBI Taxonomy" id="2775081"/>
    <lineage>
        <taxon>Bacteria</taxon>
        <taxon>Bacillati</taxon>
        <taxon>Actinomycetota</taxon>
        <taxon>Actinomycetes</taxon>
        <taxon>Propionibacteriales</taxon>
        <taxon>Propionibacteriaceae</taxon>
        <taxon>Propioniciclava</taxon>
    </lineage>
</organism>
<dbReference type="EMBL" id="CP115965">
    <property type="protein sequence ID" value="WZW97386.1"/>
    <property type="molecule type" value="Genomic_DNA"/>
</dbReference>
<feature type="domain" description="Mannitol dehydrogenase N-terminal" evidence="7">
    <location>
        <begin position="18"/>
        <end position="265"/>
    </location>
</feature>
<gene>
    <name evidence="9" type="ORF">PCC79_10720</name>
</gene>